<dbReference type="InterPro" id="IPR029063">
    <property type="entry name" value="SAM-dependent_MTases_sf"/>
</dbReference>
<dbReference type="InterPro" id="IPR003682">
    <property type="entry name" value="rRNA_ssu_MeTfrase_G"/>
</dbReference>
<dbReference type="GO" id="GO:0032259">
    <property type="term" value="P:methylation"/>
    <property type="evidence" value="ECO:0007669"/>
    <property type="project" value="UniProtKB-KW"/>
</dbReference>
<evidence type="ECO:0000256" key="2">
    <source>
        <dbReference type="ARBA" id="ARBA00022552"/>
    </source>
</evidence>
<reference evidence="8 9" key="1">
    <citation type="submission" date="2021-06" db="EMBL/GenBank/DDBJ databases">
        <title>Actinoplanes lichenicola sp. nov., and Actinoplanes ovalisporus sp. nov., isolated from lichen in Thailand.</title>
        <authorList>
            <person name="Saeng-In P."/>
            <person name="Kanchanasin P."/>
            <person name="Yuki M."/>
            <person name="Kudo T."/>
            <person name="Ohkuma M."/>
            <person name="Phongsopitanun W."/>
            <person name="Tanasupawat S."/>
        </authorList>
    </citation>
    <scope>NUCLEOTIDE SEQUENCE [LARGE SCALE GENOMIC DNA]</scope>
    <source>
        <strain evidence="8 9">NBRC 110975</strain>
    </source>
</reference>
<feature type="binding site" evidence="6">
    <location>
        <position position="171"/>
    </location>
    <ligand>
        <name>S-adenosyl-L-methionine</name>
        <dbReference type="ChEBI" id="CHEBI:59789"/>
    </ligand>
</feature>
<dbReference type="Gene3D" id="3.40.50.150">
    <property type="entry name" value="Vaccinia Virus protein VP39"/>
    <property type="match status" value="1"/>
</dbReference>
<name>A0ABS5Z2T3_9ACTN</name>
<comment type="caution">
    <text evidence="6">Lacks conserved residue(s) required for the propagation of feature annotation.</text>
</comment>
<evidence type="ECO:0000313" key="8">
    <source>
        <dbReference type="EMBL" id="MBU2669962.1"/>
    </source>
</evidence>
<feature type="binding site" evidence="6">
    <location>
        <begin position="218"/>
        <end position="219"/>
    </location>
    <ligand>
        <name>S-adenosyl-L-methionine</name>
        <dbReference type="ChEBI" id="CHEBI:59789"/>
    </ligand>
</feature>
<organism evidence="8 9">
    <name type="scientific">Paractinoplanes bogorensis</name>
    <dbReference type="NCBI Taxonomy" id="1610840"/>
    <lineage>
        <taxon>Bacteria</taxon>
        <taxon>Bacillati</taxon>
        <taxon>Actinomycetota</taxon>
        <taxon>Actinomycetes</taxon>
        <taxon>Micromonosporales</taxon>
        <taxon>Micromonosporaceae</taxon>
        <taxon>Paractinoplanes</taxon>
    </lineage>
</organism>
<comment type="subcellular location">
    <subcellularLocation>
        <location evidence="6">Cytoplasm</location>
    </subcellularLocation>
</comment>
<accession>A0ABS5Z2T3</accession>
<dbReference type="EMBL" id="JAHKKG010000017">
    <property type="protein sequence ID" value="MBU2669962.1"/>
    <property type="molecule type" value="Genomic_DNA"/>
</dbReference>
<dbReference type="GO" id="GO:0008168">
    <property type="term" value="F:methyltransferase activity"/>
    <property type="evidence" value="ECO:0007669"/>
    <property type="project" value="UniProtKB-KW"/>
</dbReference>
<feature type="compositionally biased region" description="Low complexity" evidence="7">
    <location>
        <begin position="45"/>
        <end position="84"/>
    </location>
</feature>
<feature type="binding site" evidence="6">
    <location>
        <position position="235"/>
    </location>
    <ligand>
        <name>S-adenosyl-L-methionine</name>
        <dbReference type="ChEBI" id="CHEBI:59789"/>
    </ligand>
</feature>
<evidence type="ECO:0000313" key="9">
    <source>
        <dbReference type="Proteomes" id="UP001519654"/>
    </source>
</evidence>
<dbReference type="Pfam" id="PF02527">
    <property type="entry name" value="GidB"/>
    <property type="match status" value="1"/>
</dbReference>
<dbReference type="Proteomes" id="UP001519654">
    <property type="component" value="Unassembled WGS sequence"/>
</dbReference>
<evidence type="ECO:0000256" key="7">
    <source>
        <dbReference type="SAM" id="MobiDB-lite"/>
    </source>
</evidence>
<dbReference type="SUPFAM" id="SSF53335">
    <property type="entry name" value="S-adenosyl-L-methionine-dependent methyltransferases"/>
    <property type="match status" value="1"/>
</dbReference>
<keyword evidence="1 6" id="KW-0963">Cytoplasm</keyword>
<dbReference type="PANTHER" id="PTHR31760">
    <property type="entry name" value="S-ADENOSYL-L-METHIONINE-DEPENDENT METHYLTRANSFERASES SUPERFAMILY PROTEIN"/>
    <property type="match status" value="1"/>
</dbReference>
<evidence type="ECO:0000256" key="5">
    <source>
        <dbReference type="ARBA" id="ARBA00022691"/>
    </source>
</evidence>
<evidence type="ECO:0000256" key="3">
    <source>
        <dbReference type="ARBA" id="ARBA00022603"/>
    </source>
</evidence>
<feature type="region of interest" description="Disordered" evidence="7">
    <location>
        <begin position="306"/>
        <end position="339"/>
    </location>
</feature>
<dbReference type="EC" id="2.1.1.-" evidence="6"/>
<keyword evidence="4 6" id="KW-0808">Transferase</keyword>
<gene>
    <name evidence="6 8" type="primary">rsmG</name>
    <name evidence="8" type="ORF">KOI35_41290</name>
</gene>
<comment type="function">
    <text evidence="6">Specifically methylates the N7 position of a guanine in 16S rRNA.</text>
</comment>
<keyword evidence="5 6" id="KW-0949">S-adenosyl-L-methionine</keyword>
<dbReference type="CDD" id="cd02440">
    <property type="entry name" value="AdoMet_MTases"/>
    <property type="match status" value="1"/>
</dbReference>
<dbReference type="HAMAP" id="MF_00074">
    <property type="entry name" value="16SrRNA_methyltr_G"/>
    <property type="match status" value="1"/>
</dbReference>
<feature type="binding site" evidence="6">
    <location>
        <position position="166"/>
    </location>
    <ligand>
        <name>S-adenosyl-L-methionine</name>
        <dbReference type="ChEBI" id="CHEBI:59789"/>
    </ligand>
</feature>
<comment type="caution">
    <text evidence="8">The sequence shown here is derived from an EMBL/GenBank/DDBJ whole genome shotgun (WGS) entry which is preliminary data.</text>
</comment>
<evidence type="ECO:0000256" key="1">
    <source>
        <dbReference type="ARBA" id="ARBA00022490"/>
    </source>
</evidence>
<sequence length="339" mass="34046">MTDPRFGAGNIGPGEESPGPVAFPGKKASSRPVRRPIAFPGKTRSTSTPSRSSAPAASSAPPSSAASPSPASPSAAPSSAADSALSDGVDAPVGASPPAEIAAVAAEVFGDRLGLAVDYARLLVTDGVVRGLIGPREAPRIWERHLVNCAVVSQMIPIGASVVDVGSGAGLPGIVLAVARPDLRITLVEPLARRTAFLEEAVSILGLEPAVTVVRGRAEDVVDGPPAGADVVTARAVAPLDRLAGWCLPLARVGGRLLALKGATAAEEAAEHRDAVVALGGSDPVLRLCGEGLIDPPTTVLEVVVQSRPKPPTRVAGPGRDAGGRSGGRGTGRGRSRRG</sequence>
<comment type="similarity">
    <text evidence="6">Belongs to the methyltransferase superfamily. RNA methyltransferase RsmG family.</text>
</comment>
<evidence type="ECO:0000256" key="4">
    <source>
        <dbReference type="ARBA" id="ARBA00022679"/>
    </source>
</evidence>
<protein>
    <recommendedName>
        <fullName evidence="6">Ribosomal RNA small subunit methyltransferase G</fullName>
        <ecNumber evidence="6">2.1.1.-</ecNumber>
    </recommendedName>
    <alternativeName>
        <fullName evidence="6">16S rRNA 7-methylguanosine methyltransferase</fullName>
        <shortName evidence="6">16S rRNA m7G methyltransferase</shortName>
    </alternativeName>
</protein>
<keyword evidence="3 6" id="KW-0489">Methyltransferase</keyword>
<dbReference type="PANTHER" id="PTHR31760:SF0">
    <property type="entry name" value="S-ADENOSYL-L-METHIONINE-DEPENDENT METHYLTRANSFERASES SUPERFAMILY PROTEIN"/>
    <property type="match status" value="1"/>
</dbReference>
<keyword evidence="9" id="KW-1185">Reference proteome</keyword>
<feature type="compositionally biased region" description="Gly residues" evidence="7">
    <location>
        <begin position="320"/>
        <end position="331"/>
    </location>
</feature>
<evidence type="ECO:0000256" key="6">
    <source>
        <dbReference type="HAMAP-Rule" id="MF_00074"/>
    </source>
</evidence>
<dbReference type="NCBIfam" id="TIGR00138">
    <property type="entry name" value="rsmG_gidB"/>
    <property type="match status" value="1"/>
</dbReference>
<feature type="region of interest" description="Disordered" evidence="7">
    <location>
        <begin position="1"/>
        <end position="92"/>
    </location>
</feature>
<proteinExistence type="inferred from homology"/>
<keyword evidence="2 6" id="KW-0698">rRNA processing</keyword>